<dbReference type="Pfam" id="PF02687">
    <property type="entry name" value="FtsX"/>
    <property type="match status" value="1"/>
</dbReference>
<evidence type="ECO:0000313" key="9">
    <source>
        <dbReference type="Proteomes" id="UP001238450"/>
    </source>
</evidence>
<dbReference type="GO" id="GO:0055085">
    <property type="term" value="P:transmembrane transport"/>
    <property type="evidence" value="ECO:0007669"/>
    <property type="project" value="UniProtKB-UniRule"/>
</dbReference>
<feature type="transmembrane region" description="Helical" evidence="6">
    <location>
        <begin position="620"/>
        <end position="639"/>
    </location>
</feature>
<dbReference type="GO" id="GO:0005886">
    <property type="term" value="C:plasma membrane"/>
    <property type="evidence" value="ECO:0007669"/>
    <property type="project" value="UniProtKB-SubCell"/>
</dbReference>
<keyword evidence="3 6" id="KW-0812">Transmembrane</keyword>
<evidence type="ECO:0000256" key="4">
    <source>
        <dbReference type="ARBA" id="ARBA00022989"/>
    </source>
</evidence>
<evidence type="ECO:0000313" key="8">
    <source>
        <dbReference type="EMBL" id="MDQ0417479.1"/>
    </source>
</evidence>
<dbReference type="AlphaFoldDB" id="A0AAJ1TFD4"/>
<dbReference type="InterPro" id="IPR003838">
    <property type="entry name" value="ABC3_permease_C"/>
</dbReference>
<keyword evidence="4 6" id="KW-1133">Transmembrane helix</keyword>
<dbReference type="PANTHER" id="PTHR46795:SF1">
    <property type="entry name" value="ABC TRANSPORTER PERMEASE PROTEIN"/>
    <property type="match status" value="1"/>
</dbReference>
<feature type="transmembrane region" description="Helical" evidence="6">
    <location>
        <begin position="529"/>
        <end position="551"/>
    </location>
</feature>
<dbReference type="InterPro" id="IPR027022">
    <property type="entry name" value="ABC_permease_BceB-typ"/>
</dbReference>
<reference evidence="8 9" key="1">
    <citation type="submission" date="2023-07" db="EMBL/GenBank/DDBJ databases">
        <title>Genomic Encyclopedia of Type Strains, Phase IV (KMG-IV): sequencing the most valuable type-strain genomes for metagenomic binning, comparative biology and taxonomic classification.</title>
        <authorList>
            <person name="Goeker M."/>
        </authorList>
    </citation>
    <scope>NUCLEOTIDE SEQUENCE [LARGE SCALE GENOMIC DNA]</scope>
    <source>
        <strain evidence="8 9">DSM 46876</strain>
    </source>
</reference>
<gene>
    <name evidence="8" type="ORF">J2Z48_001652</name>
</gene>
<dbReference type="Proteomes" id="UP001238450">
    <property type="component" value="Unassembled WGS sequence"/>
</dbReference>
<feature type="transmembrane region" description="Helical" evidence="6">
    <location>
        <begin position="276"/>
        <end position="297"/>
    </location>
</feature>
<dbReference type="PIRSF" id="PIRSF018968">
    <property type="entry name" value="ABC_permease_BceB"/>
    <property type="match status" value="1"/>
</dbReference>
<proteinExistence type="inferred from homology"/>
<comment type="similarity">
    <text evidence="6">Belongs to the ABC-4 integral membrane protein family.</text>
</comment>
<dbReference type="EMBL" id="JAUSUV010000006">
    <property type="protein sequence ID" value="MDQ0417479.1"/>
    <property type="molecule type" value="Genomic_DNA"/>
</dbReference>
<sequence length="652" mass="75345">MRFRQFAFNNIRRNTFTYIAYFLSSSFAVMTFFTYLVFVFHPDILKTPIGLPASYGMKVAACITFIFSFLFVLYSISAFLKARLKEFGILTILGAHRKQLNYLIFLENMFIGTASVITGMFCGLLFSKLFLLFGENVLDLKLPMYVPMNAVWITIAAFMGLFLILSFMTTIFIRQRKALEMVQGSRRPKKEPKASIWLALLSVVSLILAPILVSQDGFIYISLALLFDMIGVYFFFTQLFVVIIRLLKKNRRYSWQGLNLLWITELAYKMKDSARMFFMITIVATMACTTAGSVLAIQRYIEYTYTENPFAYTVHHYNSDIDTKTNKKIIPVAEKLEQTLKREGITYQKFRLNTVDIRFKHLGYLDLIRQSEYQEIAKTLSCPNVSLQDREALFIPSNLDPLMESTDTLTQLSFVNQKLSSKIEKLKIKHQYTESLLQRENLVVVNDQTYDQILKALSSDPYTISQRDQYLIPKWNDQILPDVNSIEVQMGAELSSWEKTFFDHDKVALDGYIMSRAEDYYSMKQVTSLTIFIGVFIVAIFSIFIASFLYFKLFIDLQHDQRYYHELSKMGLSQKEMRKAATKQIAFLFYIPLFFSGIQTLVALSALNPLFPVATSTISTGLRAIGIFTAIQTVYFLIVRSRYLAQLKRVMV</sequence>
<evidence type="ECO:0000256" key="3">
    <source>
        <dbReference type="ARBA" id="ARBA00022692"/>
    </source>
</evidence>
<keyword evidence="6" id="KW-0813">Transport</keyword>
<evidence type="ECO:0000259" key="7">
    <source>
        <dbReference type="Pfam" id="PF02687"/>
    </source>
</evidence>
<dbReference type="PANTHER" id="PTHR46795">
    <property type="entry name" value="ABC TRANSPORTER PERMEASE-RELATED-RELATED"/>
    <property type="match status" value="1"/>
</dbReference>
<evidence type="ECO:0000256" key="1">
    <source>
        <dbReference type="ARBA" id="ARBA00004651"/>
    </source>
</evidence>
<protein>
    <submittedName>
        <fullName evidence="8">ABC transport system permease protein</fullName>
    </submittedName>
</protein>
<feature type="transmembrane region" description="Helical" evidence="6">
    <location>
        <begin position="150"/>
        <end position="173"/>
    </location>
</feature>
<dbReference type="RefSeq" id="WP_307252520.1">
    <property type="nucleotide sequence ID" value="NZ_JAUSUV010000006.1"/>
</dbReference>
<feature type="transmembrane region" description="Helical" evidence="6">
    <location>
        <begin position="100"/>
        <end position="130"/>
    </location>
</feature>
<comment type="subcellular location">
    <subcellularLocation>
        <location evidence="1 6">Cell membrane</location>
        <topology evidence="1 6">Multi-pass membrane protein</topology>
    </subcellularLocation>
</comment>
<feature type="transmembrane region" description="Helical" evidence="6">
    <location>
        <begin position="219"/>
        <end position="244"/>
    </location>
</feature>
<keyword evidence="2 6" id="KW-1003">Cell membrane</keyword>
<evidence type="ECO:0000256" key="6">
    <source>
        <dbReference type="PIRNR" id="PIRNR018968"/>
    </source>
</evidence>
<evidence type="ECO:0000256" key="2">
    <source>
        <dbReference type="ARBA" id="ARBA00022475"/>
    </source>
</evidence>
<feature type="transmembrane region" description="Helical" evidence="6">
    <location>
        <begin position="585"/>
        <end position="608"/>
    </location>
</feature>
<feature type="transmembrane region" description="Helical" evidence="6">
    <location>
        <begin position="20"/>
        <end position="38"/>
    </location>
</feature>
<comment type="caution">
    <text evidence="8">The sequence shown here is derived from an EMBL/GenBank/DDBJ whole genome shotgun (WGS) entry which is preliminary data.</text>
</comment>
<accession>A0AAJ1TFD4</accession>
<feature type="transmembrane region" description="Helical" evidence="6">
    <location>
        <begin position="194"/>
        <end position="213"/>
    </location>
</feature>
<keyword evidence="9" id="KW-1185">Reference proteome</keyword>
<feature type="transmembrane region" description="Helical" evidence="6">
    <location>
        <begin position="58"/>
        <end position="80"/>
    </location>
</feature>
<evidence type="ECO:0000256" key="5">
    <source>
        <dbReference type="ARBA" id="ARBA00023136"/>
    </source>
</evidence>
<feature type="domain" description="ABC3 transporter permease C-terminal" evidence="7">
    <location>
        <begin position="59"/>
        <end position="175"/>
    </location>
</feature>
<keyword evidence="5 6" id="KW-0472">Membrane</keyword>
<organism evidence="8 9">
    <name type="scientific">Croceifilum oryzae</name>
    <dbReference type="NCBI Taxonomy" id="1553429"/>
    <lineage>
        <taxon>Bacteria</taxon>
        <taxon>Bacillati</taxon>
        <taxon>Bacillota</taxon>
        <taxon>Bacilli</taxon>
        <taxon>Bacillales</taxon>
        <taxon>Thermoactinomycetaceae</taxon>
        <taxon>Croceifilum</taxon>
    </lineage>
</organism>
<dbReference type="InterPro" id="IPR052536">
    <property type="entry name" value="ABC-4_Integral_Memb_Prot"/>
</dbReference>
<name>A0AAJ1TFD4_9BACL</name>